<name>A0ACB9SQJ2_HOLOL</name>
<comment type="caution">
    <text evidence="1">The sequence shown here is derived from an EMBL/GenBank/DDBJ whole genome shotgun (WGS) entry which is preliminary data.</text>
</comment>
<evidence type="ECO:0000313" key="2">
    <source>
        <dbReference type="Proteomes" id="UP001056778"/>
    </source>
</evidence>
<keyword evidence="2" id="KW-1185">Reference proteome</keyword>
<reference evidence="1" key="1">
    <citation type="submission" date="2022-04" db="EMBL/GenBank/DDBJ databases">
        <title>Chromosome-scale genome assembly of Holotrichia oblita Faldermann.</title>
        <authorList>
            <person name="Rongchong L."/>
        </authorList>
    </citation>
    <scope>NUCLEOTIDE SEQUENCE</scope>
    <source>
        <strain evidence="1">81SQS9</strain>
    </source>
</reference>
<dbReference type="Proteomes" id="UP001056778">
    <property type="component" value="Chromosome 7"/>
</dbReference>
<accession>A0ACB9SQJ2</accession>
<gene>
    <name evidence="1" type="ORF">MML48_7g00020901</name>
</gene>
<sequence length="303" mass="35575">MGKRKRGKGRCVRKNTNVHTEPEEYVYRKGVKKVVQGKIPDLSRCNDISDLLTEIWITVESLNGRRSKFSCHFRTKDYIPRKRRTGEISVRLTELGPRLTLQLIKIEDGLMDGEVLYHDLIFKSEEEKEEIQKKRELKRTLKWKRKRIQNENQKKKEAIKQELKEKSLKGMRKNETETDRLLKKTAEEARIEEQDDDVEYYKEEVGEAPDRDLFTNSQKTGTKRPPKTFHNYKNKRIKLDRSDGDKIVGRAFRINKRIAKKGGVDKTNSRNRDFRPIGGANLKGGVRKFKSTGRKLNSRNKLC</sequence>
<evidence type="ECO:0000313" key="1">
    <source>
        <dbReference type="EMBL" id="KAI4457422.1"/>
    </source>
</evidence>
<organism evidence="1 2">
    <name type="scientific">Holotrichia oblita</name>
    <name type="common">Chafer beetle</name>
    <dbReference type="NCBI Taxonomy" id="644536"/>
    <lineage>
        <taxon>Eukaryota</taxon>
        <taxon>Metazoa</taxon>
        <taxon>Ecdysozoa</taxon>
        <taxon>Arthropoda</taxon>
        <taxon>Hexapoda</taxon>
        <taxon>Insecta</taxon>
        <taxon>Pterygota</taxon>
        <taxon>Neoptera</taxon>
        <taxon>Endopterygota</taxon>
        <taxon>Coleoptera</taxon>
        <taxon>Polyphaga</taxon>
        <taxon>Scarabaeiformia</taxon>
        <taxon>Scarabaeidae</taxon>
        <taxon>Melolonthinae</taxon>
        <taxon>Holotrichia</taxon>
    </lineage>
</organism>
<proteinExistence type="predicted"/>
<protein>
    <submittedName>
        <fullName evidence="1">Peter pan-related</fullName>
    </submittedName>
</protein>
<dbReference type="EMBL" id="CM043021">
    <property type="protein sequence ID" value="KAI4457422.1"/>
    <property type="molecule type" value="Genomic_DNA"/>
</dbReference>